<keyword evidence="1" id="KW-1133">Transmembrane helix</keyword>
<evidence type="ECO:0000313" key="2">
    <source>
        <dbReference type="EMBL" id="MBY15744.1"/>
    </source>
</evidence>
<proteinExistence type="predicted"/>
<name>A0A2S2NEU4_SCHGA</name>
<gene>
    <name evidence="2" type="ORF">g.56930</name>
</gene>
<feature type="transmembrane region" description="Helical" evidence="1">
    <location>
        <begin position="5"/>
        <end position="24"/>
    </location>
</feature>
<protein>
    <submittedName>
        <fullName evidence="2">Uncharacterized protein</fullName>
    </submittedName>
</protein>
<accession>A0A2S2NEU4</accession>
<keyword evidence="1" id="KW-0472">Membrane</keyword>
<organism evidence="2">
    <name type="scientific">Schizaphis graminum</name>
    <name type="common">Green bug aphid</name>
    <dbReference type="NCBI Taxonomy" id="13262"/>
    <lineage>
        <taxon>Eukaryota</taxon>
        <taxon>Metazoa</taxon>
        <taxon>Ecdysozoa</taxon>
        <taxon>Arthropoda</taxon>
        <taxon>Hexapoda</taxon>
        <taxon>Insecta</taxon>
        <taxon>Pterygota</taxon>
        <taxon>Neoptera</taxon>
        <taxon>Paraneoptera</taxon>
        <taxon>Hemiptera</taxon>
        <taxon>Sternorrhyncha</taxon>
        <taxon>Aphidomorpha</taxon>
        <taxon>Aphidoidea</taxon>
        <taxon>Aphididae</taxon>
        <taxon>Aphidini</taxon>
        <taxon>Schizaphis</taxon>
    </lineage>
</organism>
<evidence type="ECO:0000256" key="1">
    <source>
        <dbReference type="SAM" id="Phobius"/>
    </source>
</evidence>
<dbReference type="AlphaFoldDB" id="A0A2S2NEU4"/>
<keyword evidence="1" id="KW-0812">Transmembrane</keyword>
<dbReference type="EMBL" id="GGMR01003125">
    <property type="protein sequence ID" value="MBY15744.1"/>
    <property type="molecule type" value="Transcribed_RNA"/>
</dbReference>
<sequence>MKRFYALYAVFVPITAGLVLLWPVDDVFTADSAAPPATTASVSSAVASASSAIATASSAIATASSAIATASSAIATASSAIATDPSAAAVDAIVCDDDTADLCKTTAAATSAKSGNDDDCSTVASALRIGHGVDESPVARVHDDRGRTDRSLDANLHRRVDGYGPTDVRPRTVGVKMMEQIILTAASMFFEKLELAVYMSLYKLKVIYTTLISPVLHSF</sequence>
<reference evidence="2" key="1">
    <citation type="submission" date="2018-04" db="EMBL/GenBank/DDBJ databases">
        <title>Transcriptome of Schizaphis graminum biotype I.</title>
        <authorList>
            <person name="Scully E.D."/>
            <person name="Geib S.M."/>
            <person name="Palmer N.A."/>
            <person name="Koch K."/>
            <person name="Bradshaw J."/>
            <person name="Heng-Moss T."/>
            <person name="Sarath G."/>
        </authorList>
    </citation>
    <scope>NUCLEOTIDE SEQUENCE</scope>
</reference>